<evidence type="ECO:0000313" key="2">
    <source>
        <dbReference type="Proteomes" id="UP000253744"/>
    </source>
</evidence>
<gene>
    <name evidence="1" type="ORF">DVJ83_06410</name>
</gene>
<dbReference type="KEGG" id="dwu:DVJ83_06410"/>
<evidence type="ECO:0000313" key="1">
    <source>
        <dbReference type="EMBL" id="AXG98861.1"/>
    </source>
</evidence>
<accession>A0A345IGN9</accession>
<sequence>MGYSGARAYSEAPHAVQLFLPLYDNEAQLFPRTDFARVRDQLTERFGGVTAHTRAPARGQWKDDEDGKTVRDDVVVYEVMVEELDRAWWAESREQLRETFRQDELLVRAWVVERL</sequence>
<name>A0A345IGN9_9DEIO</name>
<proteinExistence type="predicted"/>
<organism evidence="1 2">
    <name type="scientific">Deinococcus wulumuqiensis</name>
    <dbReference type="NCBI Taxonomy" id="980427"/>
    <lineage>
        <taxon>Bacteria</taxon>
        <taxon>Thermotogati</taxon>
        <taxon>Deinococcota</taxon>
        <taxon>Deinococci</taxon>
        <taxon>Deinococcales</taxon>
        <taxon>Deinococcaceae</taxon>
        <taxon>Deinococcus</taxon>
    </lineage>
</organism>
<dbReference type="STRING" id="1288484.GCA_000348665_00020"/>
<dbReference type="EMBL" id="CP031158">
    <property type="protein sequence ID" value="AXG98861.1"/>
    <property type="molecule type" value="Genomic_DNA"/>
</dbReference>
<dbReference type="AlphaFoldDB" id="A0A345IGN9"/>
<dbReference type="Proteomes" id="UP000253744">
    <property type="component" value="Chromosome"/>
</dbReference>
<dbReference type="RefSeq" id="WP_114671802.1">
    <property type="nucleotide sequence ID" value="NZ_CP031158.1"/>
</dbReference>
<evidence type="ECO:0008006" key="3">
    <source>
        <dbReference type="Google" id="ProtNLM"/>
    </source>
</evidence>
<protein>
    <recommendedName>
        <fullName evidence="3">DUF3574 domain-containing protein</fullName>
    </recommendedName>
</protein>
<reference evidence="1 2" key="1">
    <citation type="submission" date="2018-07" db="EMBL/GenBank/DDBJ databases">
        <title>Complete Genome and Methylome Analysis of Deinococcus wulumuqiensis NEB 479.</title>
        <authorList>
            <person name="Fomenkov A."/>
            <person name="Luyten Y."/>
            <person name="Vincze T."/>
            <person name="Anton B.P."/>
            <person name="Clark T."/>
            <person name="Roberts R.J."/>
            <person name="Morgan R.D."/>
        </authorList>
    </citation>
    <scope>NUCLEOTIDE SEQUENCE [LARGE SCALE GENOMIC DNA]</scope>
    <source>
        <strain evidence="1 2">NEB 479</strain>
    </source>
</reference>